<dbReference type="PROSITE" id="PS51257">
    <property type="entry name" value="PROKAR_LIPOPROTEIN"/>
    <property type="match status" value="1"/>
</dbReference>
<accession>A0ABS4J098</accession>
<dbReference type="Proteomes" id="UP001519287">
    <property type="component" value="Unassembled WGS sequence"/>
</dbReference>
<evidence type="ECO:0000313" key="3">
    <source>
        <dbReference type="Proteomes" id="UP001519287"/>
    </source>
</evidence>
<keyword evidence="1" id="KW-1133">Transmembrane helix</keyword>
<name>A0ABS4J098_9BACL</name>
<dbReference type="EMBL" id="JAGGLB010000018">
    <property type="protein sequence ID" value="MBP1993267.1"/>
    <property type="molecule type" value="Genomic_DNA"/>
</dbReference>
<dbReference type="Pfam" id="PF14007">
    <property type="entry name" value="YtpI"/>
    <property type="match status" value="1"/>
</dbReference>
<feature type="transmembrane region" description="Helical" evidence="1">
    <location>
        <begin position="45"/>
        <end position="63"/>
    </location>
</feature>
<gene>
    <name evidence="2" type="ORF">J2Z66_004888</name>
</gene>
<feature type="transmembrane region" description="Helical" evidence="1">
    <location>
        <begin position="6"/>
        <end position="25"/>
    </location>
</feature>
<reference evidence="2 3" key="1">
    <citation type="submission" date="2021-03" db="EMBL/GenBank/DDBJ databases">
        <title>Genomic Encyclopedia of Type Strains, Phase IV (KMG-IV): sequencing the most valuable type-strain genomes for metagenomic binning, comparative biology and taxonomic classification.</title>
        <authorList>
            <person name="Goeker M."/>
        </authorList>
    </citation>
    <scope>NUCLEOTIDE SEQUENCE [LARGE SCALE GENOMIC DNA]</scope>
    <source>
        <strain evidence="2 3">DSM 26048</strain>
    </source>
</reference>
<dbReference type="InterPro" id="IPR025618">
    <property type="entry name" value="YtpI"/>
</dbReference>
<proteinExistence type="predicted"/>
<sequence>MFEKIQLILSTFIVIALACSFYFSFRSRKEKNPNKRGLYLSKMNIFLGIMLLLIAITQLFFFTDSNLRRIFGIVCFLLGFFNLFSGIRSNGIYRRLRDQ</sequence>
<dbReference type="RefSeq" id="WP_209974982.1">
    <property type="nucleotide sequence ID" value="NZ_JAGGLB010000018.1"/>
</dbReference>
<keyword evidence="1" id="KW-0472">Membrane</keyword>
<organism evidence="2 3">
    <name type="scientific">Paenibacillus eucommiae</name>
    <dbReference type="NCBI Taxonomy" id="1355755"/>
    <lineage>
        <taxon>Bacteria</taxon>
        <taxon>Bacillati</taxon>
        <taxon>Bacillota</taxon>
        <taxon>Bacilli</taxon>
        <taxon>Bacillales</taxon>
        <taxon>Paenibacillaceae</taxon>
        <taxon>Paenibacillus</taxon>
    </lineage>
</organism>
<evidence type="ECO:0000313" key="2">
    <source>
        <dbReference type="EMBL" id="MBP1993267.1"/>
    </source>
</evidence>
<keyword evidence="3" id="KW-1185">Reference proteome</keyword>
<keyword evidence="1" id="KW-0812">Transmembrane</keyword>
<protein>
    <submittedName>
        <fullName evidence="2">Membrane protein YfcA</fullName>
    </submittedName>
</protein>
<evidence type="ECO:0000256" key="1">
    <source>
        <dbReference type="SAM" id="Phobius"/>
    </source>
</evidence>
<comment type="caution">
    <text evidence="2">The sequence shown here is derived from an EMBL/GenBank/DDBJ whole genome shotgun (WGS) entry which is preliminary data.</text>
</comment>
<feature type="transmembrane region" description="Helical" evidence="1">
    <location>
        <begin position="69"/>
        <end position="87"/>
    </location>
</feature>